<dbReference type="InterPro" id="IPR055050">
    <property type="entry name" value="WsaF_C"/>
</dbReference>
<dbReference type="RefSeq" id="WP_369000367.1">
    <property type="nucleotide sequence ID" value="NZ_CP158487.1"/>
</dbReference>
<evidence type="ECO:0000259" key="2">
    <source>
        <dbReference type="Pfam" id="PF22772"/>
    </source>
</evidence>
<protein>
    <recommendedName>
        <fullName evidence="4">Glycosyl transferase family 1 domain-containing protein</fullName>
    </recommendedName>
</protein>
<feature type="domain" description="WsaF C-terminal" evidence="2">
    <location>
        <begin position="269"/>
        <end position="401"/>
    </location>
</feature>
<evidence type="ECO:0008006" key="4">
    <source>
        <dbReference type="Google" id="ProtNLM"/>
    </source>
</evidence>
<sequence>MSVLRFSIRAARKSAHISGKLLRKSLNFTNKVEHKATNLLDGVDYSIQINEKVPLEKIYYNSIPYVLPIHAAMPAVGSKGTVTLLIPSLDGSSFFGGTATALVVAAKLALLKKCKLRIVQTLKTGHPGDLIKFFTGEGITISDDAIQVISIAERSYNVYGYISTHPDDIFIASAWWDAYNLSRMPLKRKFIYLVQDFEPIFYNNSDRYVLAEETYKNDKFIPLCNTKFMADFMSDRNYPAFKKSLFFEPAVSRKESGTLLSKRANDKKILFLYGRPNVHRNMFFTALQAIDYAFKAGFINPNNWDCCMAGQNNLPDIVLSSGAVIKNKGKMSMEDYIEFSKTVDLAISPMMAPHPNYPTLEFSSIGSMVVTTKYANKESLDKYSKNIIMSELDVESMAGAINIAVRRTEEDRLANLNNTNILTSWDESLDDCLKSILDRINKSENY</sequence>
<proteinExistence type="predicted"/>
<dbReference type="Pfam" id="PF22772">
    <property type="entry name" value="WsaF_C"/>
    <property type="match status" value="1"/>
</dbReference>
<feature type="domain" description="WsaF N-terminal" evidence="1">
    <location>
        <begin position="83"/>
        <end position="226"/>
    </location>
</feature>
<dbReference type="AlphaFoldDB" id="A0AB39JDG6"/>
<dbReference type="Pfam" id="PF21374">
    <property type="entry name" value="WsaF_N"/>
    <property type="match status" value="1"/>
</dbReference>
<gene>
    <name evidence="3" type="ORF">TM074_03800</name>
</gene>
<dbReference type="EMBL" id="CP158487">
    <property type="protein sequence ID" value="XDN89798.1"/>
    <property type="molecule type" value="Genomic_DNA"/>
</dbReference>
<dbReference type="GO" id="GO:0030247">
    <property type="term" value="F:polysaccharide binding"/>
    <property type="evidence" value="ECO:0007669"/>
    <property type="project" value="InterPro"/>
</dbReference>
<evidence type="ECO:0000313" key="3">
    <source>
        <dbReference type="EMBL" id="XDN89798.1"/>
    </source>
</evidence>
<reference evidence="3" key="1">
    <citation type="submission" date="2024-06" db="EMBL/GenBank/DDBJ databases">
        <authorList>
            <person name="Atkinson C."/>
            <person name="McLean J."/>
            <person name="Gallagher L."/>
            <person name="Bor B."/>
            <person name="Mougous J."/>
        </authorList>
    </citation>
    <scope>NUCLEOTIDE SEQUENCE</scope>
    <source>
        <strain evidence="3">TM7-074</strain>
    </source>
</reference>
<dbReference type="InterPro" id="IPR048510">
    <property type="entry name" value="WsaF_N"/>
</dbReference>
<name>A0AB39JDG6_9BACT</name>
<dbReference type="Gene3D" id="3.40.50.11090">
    <property type="match status" value="1"/>
</dbReference>
<accession>A0AB39JDG6</accession>
<dbReference type="Gene3D" id="3.40.50.2000">
    <property type="entry name" value="Glycogen Phosphorylase B"/>
    <property type="match status" value="1"/>
</dbReference>
<evidence type="ECO:0000259" key="1">
    <source>
        <dbReference type="Pfam" id="PF21374"/>
    </source>
</evidence>
<organism evidence="3">
    <name type="scientific">Candidatus Nanosynbacter sp. TM7-074</name>
    <dbReference type="NCBI Taxonomy" id="3158573"/>
    <lineage>
        <taxon>Bacteria</taxon>
        <taxon>Candidatus Saccharimonadota</taxon>
        <taxon>Candidatus Saccharimonadia</taxon>
        <taxon>Candidatus Nanosynbacterales</taxon>
        <taxon>Candidatus Nanosynbacteraceae</taxon>
        <taxon>Candidatus Nanosynbacter</taxon>
    </lineage>
</organism>